<evidence type="ECO:0000313" key="1">
    <source>
        <dbReference type="EMBL" id="NJC26071.1"/>
    </source>
</evidence>
<comment type="caution">
    <text evidence="1">The sequence shown here is derived from an EMBL/GenBank/DDBJ whole genome shotgun (WGS) entry which is preliminary data.</text>
</comment>
<protein>
    <submittedName>
        <fullName evidence="1">Uncharacterized protein</fullName>
    </submittedName>
</protein>
<dbReference type="Proteomes" id="UP000770785">
    <property type="component" value="Unassembled WGS sequence"/>
</dbReference>
<accession>A0ABX0X9W3</accession>
<reference evidence="1 2" key="1">
    <citation type="submission" date="2020-03" db="EMBL/GenBank/DDBJ databases">
        <title>Genomic Encyclopedia of Type Strains, Phase IV (KMG-IV): sequencing the most valuable type-strain genomes for metagenomic binning, comparative biology and taxonomic classification.</title>
        <authorList>
            <person name="Goeker M."/>
        </authorList>
    </citation>
    <scope>NUCLEOTIDE SEQUENCE [LARGE SCALE GENOMIC DNA]</scope>
    <source>
        <strain evidence="1 2">DSM 105096</strain>
    </source>
</reference>
<dbReference type="EMBL" id="JAATJH010000002">
    <property type="protein sequence ID" value="NJC26071.1"/>
    <property type="molecule type" value="Genomic_DNA"/>
</dbReference>
<sequence length="33" mass="3994">MLKTRVRQRYVADLAGGLRHYRQRRDKVRVVPV</sequence>
<organism evidence="1 2">
    <name type="scientific">Neolewinella antarctica</name>
    <dbReference type="NCBI Taxonomy" id="442734"/>
    <lineage>
        <taxon>Bacteria</taxon>
        <taxon>Pseudomonadati</taxon>
        <taxon>Bacteroidota</taxon>
        <taxon>Saprospiria</taxon>
        <taxon>Saprospirales</taxon>
        <taxon>Lewinellaceae</taxon>
        <taxon>Neolewinella</taxon>
    </lineage>
</organism>
<proteinExistence type="predicted"/>
<gene>
    <name evidence="1" type="ORF">GGR27_001570</name>
</gene>
<keyword evidence="2" id="KW-1185">Reference proteome</keyword>
<name>A0ABX0X9W3_9BACT</name>
<evidence type="ECO:0000313" key="2">
    <source>
        <dbReference type="Proteomes" id="UP000770785"/>
    </source>
</evidence>